<protein>
    <recommendedName>
        <fullName evidence="1">Endonuclease/exonuclease/phosphatase domain-containing protein</fullName>
    </recommendedName>
</protein>
<accession>A0A9W7H4P7</accession>
<sequence>MIILCWNCQGLGKAQAVQHLQHYVKLHEPDLLFLCETKLKNTAYSRLGDLLGMALAFYVDFSSTCSGLALFTKNNNNVDLLAYSDRFIHTFVKCNSSSFYFTGIHGFSETSNKPKTWDLIDSLNTNEGHSWLTGGDFNEILSDNEKQGGCRRPRSQINNFRNCLSRNNLFDCKPTTGWFTWSKSGPKTPTLFERLDRFVGNMTWKTSFPNYNIISDFDAKSDHCFLLLNTEPPSPTNHRSPPNTFRFENCWASNEEGINVVKQTWSRTKGTTLDKIKAIGSCLGDWQSQQRFKTNGRINFLTKKINKLLQRPLSVSAEKRYISAKIELHKLLDEQEAYWAQRSRNL</sequence>
<keyword evidence="3" id="KW-1185">Reference proteome</keyword>
<dbReference type="Gene3D" id="3.60.10.10">
    <property type="entry name" value="Endonuclease/exonuclease/phosphatase"/>
    <property type="match status" value="1"/>
</dbReference>
<comment type="caution">
    <text evidence="2">The sequence shown here is derived from an EMBL/GenBank/DDBJ whole genome shotgun (WGS) entry which is preliminary data.</text>
</comment>
<dbReference type="GO" id="GO:0003824">
    <property type="term" value="F:catalytic activity"/>
    <property type="evidence" value="ECO:0007669"/>
    <property type="project" value="InterPro"/>
</dbReference>
<dbReference type="AlphaFoldDB" id="A0A9W7H4P7"/>
<reference evidence="2" key="1">
    <citation type="submission" date="2023-05" db="EMBL/GenBank/DDBJ databases">
        <title>Genome and transcriptome analyses reveal genes involved in the formation of fine ridges on petal epidermal cells in Hibiscus trionum.</title>
        <authorList>
            <person name="Koshimizu S."/>
            <person name="Masuda S."/>
            <person name="Ishii T."/>
            <person name="Shirasu K."/>
            <person name="Hoshino A."/>
            <person name="Arita M."/>
        </authorList>
    </citation>
    <scope>NUCLEOTIDE SEQUENCE</scope>
    <source>
        <strain evidence="2">Hamamatsu line</strain>
    </source>
</reference>
<dbReference type="OrthoDB" id="1001388at2759"/>
<dbReference type="Proteomes" id="UP001165190">
    <property type="component" value="Unassembled WGS sequence"/>
</dbReference>
<feature type="domain" description="Endonuclease/exonuclease/phosphatase" evidence="1">
    <location>
        <begin position="5"/>
        <end position="223"/>
    </location>
</feature>
<proteinExistence type="predicted"/>
<evidence type="ECO:0000313" key="3">
    <source>
        <dbReference type="Proteomes" id="UP001165190"/>
    </source>
</evidence>
<gene>
    <name evidence="2" type="ORF">HRI_000770200</name>
</gene>
<evidence type="ECO:0000259" key="1">
    <source>
        <dbReference type="Pfam" id="PF03372"/>
    </source>
</evidence>
<dbReference type="EMBL" id="BSYR01000010">
    <property type="protein sequence ID" value="GMI71009.1"/>
    <property type="molecule type" value="Genomic_DNA"/>
</dbReference>
<dbReference type="SUPFAM" id="SSF56219">
    <property type="entry name" value="DNase I-like"/>
    <property type="match status" value="1"/>
</dbReference>
<dbReference type="InterPro" id="IPR005135">
    <property type="entry name" value="Endo/exonuclease/phosphatase"/>
</dbReference>
<dbReference type="PANTHER" id="PTHR33710">
    <property type="entry name" value="BNAC02G09200D PROTEIN"/>
    <property type="match status" value="1"/>
</dbReference>
<dbReference type="Pfam" id="PF03372">
    <property type="entry name" value="Exo_endo_phos"/>
    <property type="match status" value="1"/>
</dbReference>
<name>A0A9W7H4P7_HIBTR</name>
<dbReference type="InterPro" id="IPR036691">
    <property type="entry name" value="Endo/exonu/phosph_ase_sf"/>
</dbReference>
<organism evidence="2 3">
    <name type="scientific">Hibiscus trionum</name>
    <name type="common">Flower of an hour</name>
    <dbReference type="NCBI Taxonomy" id="183268"/>
    <lineage>
        <taxon>Eukaryota</taxon>
        <taxon>Viridiplantae</taxon>
        <taxon>Streptophyta</taxon>
        <taxon>Embryophyta</taxon>
        <taxon>Tracheophyta</taxon>
        <taxon>Spermatophyta</taxon>
        <taxon>Magnoliopsida</taxon>
        <taxon>eudicotyledons</taxon>
        <taxon>Gunneridae</taxon>
        <taxon>Pentapetalae</taxon>
        <taxon>rosids</taxon>
        <taxon>malvids</taxon>
        <taxon>Malvales</taxon>
        <taxon>Malvaceae</taxon>
        <taxon>Malvoideae</taxon>
        <taxon>Hibiscus</taxon>
    </lineage>
</organism>
<evidence type="ECO:0000313" key="2">
    <source>
        <dbReference type="EMBL" id="GMI71009.1"/>
    </source>
</evidence>
<dbReference type="PANTHER" id="PTHR33710:SF71">
    <property type="entry name" value="ENDONUCLEASE_EXONUCLEASE_PHOSPHATASE DOMAIN-CONTAINING PROTEIN"/>
    <property type="match status" value="1"/>
</dbReference>